<name>A0A521DFB7_9BACL</name>
<dbReference type="InterPro" id="IPR036291">
    <property type="entry name" value="NAD(P)-bd_dom_sf"/>
</dbReference>
<dbReference type="PRINTS" id="PR00081">
    <property type="entry name" value="GDHRDH"/>
</dbReference>
<keyword evidence="5" id="KW-1185">Reference proteome</keyword>
<dbReference type="GO" id="GO:0016491">
    <property type="term" value="F:oxidoreductase activity"/>
    <property type="evidence" value="ECO:0007669"/>
    <property type="project" value="UniProtKB-KW"/>
</dbReference>
<dbReference type="SUPFAM" id="SSF51735">
    <property type="entry name" value="NAD(P)-binding Rossmann-fold domains"/>
    <property type="match status" value="1"/>
</dbReference>
<dbReference type="InterPro" id="IPR020904">
    <property type="entry name" value="Sc_DH/Rdtase_CS"/>
</dbReference>
<keyword evidence="2" id="KW-0560">Oxidoreductase</keyword>
<comment type="similarity">
    <text evidence="1 3">Belongs to the short-chain dehydrogenases/reductases (SDR) family.</text>
</comment>
<evidence type="ECO:0008006" key="6">
    <source>
        <dbReference type="Google" id="ProtNLM"/>
    </source>
</evidence>
<dbReference type="PROSITE" id="PS00061">
    <property type="entry name" value="ADH_SHORT"/>
    <property type="match status" value="1"/>
</dbReference>
<dbReference type="PANTHER" id="PTHR44196:SF1">
    <property type="entry name" value="DEHYDROGENASE_REDUCTASE SDR FAMILY MEMBER 7B"/>
    <property type="match status" value="1"/>
</dbReference>
<dbReference type="PANTHER" id="PTHR44196">
    <property type="entry name" value="DEHYDROGENASE/REDUCTASE SDR FAMILY MEMBER 7B"/>
    <property type="match status" value="1"/>
</dbReference>
<evidence type="ECO:0000256" key="3">
    <source>
        <dbReference type="RuleBase" id="RU000363"/>
    </source>
</evidence>
<dbReference type="EMBL" id="FXTI01000006">
    <property type="protein sequence ID" value="SMO70275.1"/>
    <property type="molecule type" value="Genomic_DNA"/>
</dbReference>
<dbReference type="Gene3D" id="3.40.50.720">
    <property type="entry name" value="NAD(P)-binding Rossmann-like Domain"/>
    <property type="match status" value="1"/>
</dbReference>
<dbReference type="AlphaFoldDB" id="A0A521DFB7"/>
<gene>
    <name evidence="4" type="ORF">SAMN06264849_10628</name>
</gene>
<evidence type="ECO:0000256" key="2">
    <source>
        <dbReference type="ARBA" id="ARBA00023002"/>
    </source>
</evidence>
<dbReference type="Proteomes" id="UP000315636">
    <property type="component" value="Unassembled WGS sequence"/>
</dbReference>
<dbReference type="InterPro" id="IPR002347">
    <property type="entry name" value="SDR_fam"/>
</dbReference>
<evidence type="ECO:0000256" key="1">
    <source>
        <dbReference type="ARBA" id="ARBA00006484"/>
    </source>
</evidence>
<dbReference type="PRINTS" id="PR00080">
    <property type="entry name" value="SDRFAMILY"/>
</dbReference>
<accession>A0A521DFB7</accession>
<dbReference type="GO" id="GO:0016020">
    <property type="term" value="C:membrane"/>
    <property type="evidence" value="ECO:0007669"/>
    <property type="project" value="TreeGrafter"/>
</dbReference>
<dbReference type="OrthoDB" id="9793345at2"/>
<dbReference type="Pfam" id="PF00106">
    <property type="entry name" value="adh_short"/>
    <property type="match status" value="1"/>
</dbReference>
<proteinExistence type="inferred from homology"/>
<evidence type="ECO:0000313" key="4">
    <source>
        <dbReference type="EMBL" id="SMO70275.1"/>
    </source>
</evidence>
<dbReference type="RefSeq" id="WP_142505624.1">
    <property type="nucleotide sequence ID" value="NZ_FXTI01000006.1"/>
</dbReference>
<evidence type="ECO:0000313" key="5">
    <source>
        <dbReference type="Proteomes" id="UP000315636"/>
    </source>
</evidence>
<protein>
    <recommendedName>
        <fullName evidence="6">Short-chain dehydrogenase</fullName>
    </recommendedName>
</protein>
<organism evidence="4 5">
    <name type="scientific">Melghirimyces algeriensis</name>
    <dbReference type="NCBI Taxonomy" id="910412"/>
    <lineage>
        <taxon>Bacteria</taxon>
        <taxon>Bacillati</taxon>
        <taxon>Bacillota</taxon>
        <taxon>Bacilli</taxon>
        <taxon>Bacillales</taxon>
        <taxon>Thermoactinomycetaceae</taxon>
        <taxon>Melghirimyces</taxon>
    </lineage>
</organism>
<sequence>MSDIVLVTGASRGIGREVVRELGKRGDFPLMVARSGEALEELKNELGTGEWFTCDLTQQDEVDELVTNVIRRFGRVDVLVNNAGFGAFGGALESSVHEYRAMMETNYLGAVQMILSLLPHFLKQGQGRIINIASVAGLSGAPNLAPYVGSKFALVGFTESLHLEFAPMIQVGLLCPGPVQTSFFNGEDPSRCFPPSLLNQMLDAKTVARHAVGLIERPRFKVIPANYRWAMRFRRWFPGLYLCLTRSLYRSWEKEKAGGG</sequence>
<reference evidence="4 5" key="1">
    <citation type="submission" date="2017-05" db="EMBL/GenBank/DDBJ databases">
        <authorList>
            <person name="Varghese N."/>
            <person name="Submissions S."/>
        </authorList>
    </citation>
    <scope>NUCLEOTIDE SEQUENCE [LARGE SCALE GENOMIC DNA]</scope>
    <source>
        <strain evidence="4 5">DSM 45474</strain>
    </source>
</reference>